<keyword evidence="1" id="KW-0479">Metal-binding</keyword>
<feature type="region of interest" description="Disordered" evidence="6">
    <location>
        <begin position="335"/>
        <end position="376"/>
    </location>
</feature>
<feature type="region of interest" description="Disordered" evidence="6">
    <location>
        <begin position="230"/>
        <end position="311"/>
    </location>
</feature>
<evidence type="ECO:0000256" key="3">
    <source>
        <dbReference type="ARBA" id="ARBA00022771"/>
    </source>
</evidence>
<feature type="compositionally biased region" description="Basic and acidic residues" evidence="6">
    <location>
        <begin position="300"/>
        <end position="311"/>
    </location>
</feature>
<feature type="compositionally biased region" description="Pro residues" evidence="6">
    <location>
        <begin position="356"/>
        <end position="370"/>
    </location>
</feature>
<evidence type="ECO:0000256" key="5">
    <source>
        <dbReference type="PROSITE-ProRule" id="PRU00042"/>
    </source>
</evidence>
<evidence type="ECO:0000256" key="2">
    <source>
        <dbReference type="ARBA" id="ARBA00022737"/>
    </source>
</evidence>
<dbReference type="EMBL" id="JANEYG010000034">
    <property type="protein sequence ID" value="KAJ8917375.1"/>
    <property type="molecule type" value="Genomic_DNA"/>
</dbReference>
<evidence type="ECO:0000313" key="8">
    <source>
        <dbReference type="EMBL" id="KAJ8917375.1"/>
    </source>
</evidence>
<dbReference type="AlphaFoldDB" id="A0AAV8VTY8"/>
<feature type="compositionally biased region" description="Basic and acidic residues" evidence="6">
    <location>
        <begin position="248"/>
        <end position="278"/>
    </location>
</feature>
<keyword evidence="9" id="KW-1185">Reference proteome</keyword>
<dbReference type="GO" id="GO:0008270">
    <property type="term" value="F:zinc ion binding"/>
    <property type="evidence" value="ECO:0007669"/>
    <property type="project" value="UniProtKB-KW"/>
</dbReference>
<dbReference type="PANTHER" id="PTHR24403:SF67">
    <property type="entry name" value="FI01116P-RELATED"/>
    <property type="match status" value="1"/>
</dbReference>
<dbReference type="InterPro" id="IPR050688">
    <property type="entry name" value="Zinc_finger/UBP_domain"/>
</dbReference>
<evidence type="ECO:0000256" key="1">
    <source>
        <dbReference type="ARBA" id="ARBA00022723"/>
    </source>
</evidence>
<gene>
    <name evidence="8" type="ORF">NQ315_002399</name>
</gene>
<dbReference type="InterPro" id="IPR012934">
    <property type="entry name" value="Znf_AD"/>
</dbReference>
<dbReference type="GO" id="GO:0045944">
    <property type="term" value="P:positive regulation of transcription by RNA polymerase II"/>
    <property type="evidence" value="ECO:0007669"/>
    <property type="project" value="TreeGrafter"/>
</dbReference>
<dbReference type="GO" id="GO:0005634">
    <property type="term" value="C:nucleus"/>
    <property type="evidence" value="ECO:0007669"/>
    <property type="project" value="InterPro"/>
</dbReference>
<feature type="compositionally biased region" description="Basic and acidic residues" evidence="6">
    <location>
        <begin position="338"/>
        <end position="352"/>
    </location>
</feature>
<evidence type="ECO:0000259" key="7">
    <source>
        <dbReference type="PROSITE" id="PS50157"/>
    </source>
</evidence>
<organism evidence="8 9">
    <name type="scientific">Exocentrus adspersus</name>
    <dbReference type="NCBI Taxonomy" id="1586481"/>
    <lineage>
        <taxon>Eukaryota</taxon>
        <taxon>Metazoa</taxon>
        <taxon>Ecdysozoa</taxon>
        <taxon>Arthropoda</taxon>
        <taxon>Hexapoda</taxon>
        <taxon>Insecta</taxon>
        <taxon>Pterygota</taxon>
        <taxon>Neoptera</taxon>
        <taxon>Endopterygota</taxon>
        <taxon>Coleoptera</taxon>
        <taxon>Polyphaga</taxon>
        <taxon>Cucujiformia</taxon>
        <taxon>Chrysomeloidea</taxon>
        <taxon>Cerambycidae</taxon>
        <taxon>Lamiinae</taxon>
        <taxon>Acanthocinini</taxon>
        <taxon>Exocentrus</taxon>
    </lineage>
</organism>
<evidence type="ECO:0000313" key="9">
    <source>
        <dbReference type="Proteomes" id="UP001159042"/>
    </source>
</evidence>
<feature type="domain" description="C2H2-type" evidence="7">
    <location>
        <begin position="438"/>
        <end position="466"/>
    </location>
</feature>
<proteinExistence type="predicted"/>
<name>A0AAV8VTY8_9CUCU</name>
<dbReference type="InterPro" id="IPR013087">
    <property type="entry name" value="Znf_C2H2_type"/>
</dbReference>
<evidence type="ECO:0000256" key="4">
    <source>
        <dbReference type="ARBA" id="ARBA00022833"/>
    </source>
</evidence>
<keyword evidence="2" id="KW-0677">Repeat</keyword>
<reference evidence="8 9" key="1">
    <citation type="journal article" date="2023" name="Insect Mol. Biol.">
        <title>Genome sequencing provides insights into the evolution of gene families encoding plant cell wall-degrading enzymes in longhorned beetles.</title>
        <authorList>
            <person name="Shin N.R."/>
            <person name="Okamura Y."/>
            <person name="Kirsch R."/>
            <person name="Pauchet Y."/>
        </authorList>
    </citation>
    <scope>NUCLEOTIDE SEQUENCE [LARGE SCALE GENOMIC DNA]</scope>
    <source>
        <strain evidence="8">EAD_L_NR</strain>
    </source>
</reference>
<sequence length="587" mass="67941">MDGNPEHPLICRACLRILENRSQGFGYIEDANGNLKDMLMCCVPEMDIYVSPNPILCFPCIQQLVTVYNFKTKCLNTETIIRSYAHKNNLLEYNQINLSCIIEDLIKFNNHQREVQYREMKAHEQQNSHVPRFPYDRYPGELVPPNCSVPRNLTSEIMHENALRNHVQNIHMQGVSPDVMMRHRAMIENEFFLRQQAIIEHQRMLQNLPVNPAMDQDGAPLVPQVLMEEDQDVESRPTKEVAQNQTIQDKETGVEDGDKQGKCKTESEVNEAKEKDEFAVPVPSQESVEDVNKTSTSEGTDTKMEGEEMKDCVEKNRPRLIIKICKNRITIPANLTNKNEDSSEKENEETPKNEMSPPPPPLDVAPPVAPHPQGNDRQEVYQCSNCMYVTTHLNSYTFHKNGCTNDIRRKCPHCPHVTNRQYALNKHINTMHTKTTWYSCDLCPYLSTDTSCLRRHKRNVHPDKLENDLACHLCVYRCSTMYHYKKHMQKHEDNTSVLQCQFCSYSTRDRSNFRKHVFIHNPRALECEFCNYKSVSPYQMKIHLKKFHNGAGMEDVDCRSEVSLSEVVEDISTAIKEQERLVGHKTE</sequence>
<evidence type="ECO:0000256" key="6">
    <source>
        <dbReference type="SAM" id="MobiDB-lite"/>
    </source>
</evidence>
<dbReference type="SMART" id="SM00355">
    <property type="entry name" value="ZnF_C2H2"/>
    <property type="match status" value="6"/>
</dbReference>
<keyword evidence="4" id="KW-0862">Zinc</keyword>
<dbReference type="Gene3D" id="3.30.160.60">
    <property type="entry name" value="Classic Zinc Finger"/>
    <property type="match status" value="3"/>
</dbReference>
<dbReference type="PROSITE" id="PS50157">
    <property type="entry name" value="ZINC_FINGER_C2H2_2"/>
    <property type="match status" value="1"/>
</dbReference>
<accession>A0AAV8VTY8</accession>
<keyword evidence="3 5" id="KW-0863">Zinc-finger</keyword>
<comment type="caution">
    <text evidence="8">The sequence shown here is derived from an EMBL/GenBank/DDBJ whole genome shotgun (WGS) entry which is preliminary data.</text>
</comment>
<dbReference type="PANTHER" id="PTHR24403">
    <property type="entry name" value="ZINC FINGER PROTEIN"/>
    <property type="match status" value="1"/>
</dbReference>
<dbReference type="Proteomes" id="UP001159042">
    <property type="component" value="Unassembled WGS sequence"/>
</dbReference>
<dbReference type="SMART" id="SM00868">
    <property type="entry name" value="zf-AD"/>
    <property type="match status" value="2"/>
</dbReference>
<protein>
    <recommendedName>
        <fullName evidence="7">C2H2-type domain-containing protein</fullName>
    </recommendedName>
</protein>